<dbReference type="SUPFAM" id="SSF109604">
    <property type="entry name" value="HD-domain/PDEase-like"/>
    <property type="match status" value="1"/>
</dbReference>
<name>A0A931NJW7_9BURK</name>
<dbReference type="CDD" id="cd17551">
    <property type="entry name" value="REC_RpfG-like"/>
    <property type="match status" value="1"/>
</dbReference>
<dbReference type="InterPro" id="IPR052020">
    <property type="entry name" value="Cyclic_di-GMP/3'3'-cGAMP_PDE"/>
</dbReference>
<dbReference type="RefSeq" id="WP_198112847.1">
    <property type="nucleotide sequence ID" value="NZ_JAEDAK010000017.1"/>
</dbReference>
<reference evidence="5" key="1">
    <citation type="submission" date="2020-12" db="EMBL/GenBank/DDBJ databases">
        <title>The genome sequence of Inhella sp. 1Y17.</title>
        <authorList>
            <person name="Liu Y."/>
        </authorList>
    </citation>
    <scope>NUCLEOTIDE SEQUENCE</scope>
    <source>
        <strain evidence="5">1Y17</strain>
    </source>
</reference>
<dbReference type="PROSITE" id="PS51832">
    <property type="entry name" value="HD_GYP"/>
    <property type="match status" value="1"/>
</dbReference>
<dbReference type="InterPro" id="IPR037522">
    <property type="entry name" value="HD_GYP_dom"/>
</dbReference>
<evidence type="ECO:0000259" key="2">
    <source>
        <dbReference type="PROSITE" id="PS50110"/>
    </source>
</evidence>
<dbReference type="SMART" id="SM00448">
    <property type="entry name" value="REC"/>
    <property type="match status" value="1"/>
</dbReference>
<dbReference type="GO" id="GO:0008081">
    <property type="term" value="F:phosphoric diester hydrolase activity"/>
    <property type="evidence" value="ECO:0007669"/>
    <property type="project" value="UniProtKB-ARBA"/>
</dbReference>
<keyword evidence="6" id="KW-1185">Reference proteome</keyword>
<dbReference type="PROSITE" id="PS50110">
    <property type="entry name" value="RESPONSE_REGULATORY"/>
    <property type="match status" value="1"/>
</dbReference>
<sequence>MQIAIVDDNAVNLALLRGLVRQLGEVQSVEFLDPREGLAWVCAHPVDLLILDYQMPELDGLGFLRAFRAAPERGEVPVLMVTADHELPLRYQALQEGASDFLTKPVDRVEFQARARNLLALRRSQIEMASRAQWLATEVAKATATILAREQETIVRLARAAEYRDPETGAHVLRMAHYARLIAAQLAVPEAEQDLLLHAAPMHDIGKVGTPDQILLKPGRLTPEELVIMRQHAQIGHDILAGSASPYLQAAALIALHHHERWDGGGYPNGLRGEDISLMGRIVAVADVFDALTSVRPYKPAWSLERAADFLREHAGSHFDPRCVEAFLQAWPGVLEIHARYRDEPLETQPQELL</sequence>
<keyword evidence="1" id="KW-0597">Phosphoprotein</keyword>
<proteinExistence type="predicted"/>
<dbReference type="InterPro" id="IPR011006">
    <property type="entry name" value="CheY-like_superfamily"/>
</dbReference>
<feature type="domain" description="HD" evidence="3">
    <location>
        <begin position="168"/>
        <end position="292"/>
    </location>
</feature>
<feature type="domain" description="HD-GYP" evidence="4">
    <location>
        <begin position="146"/>
        <end position="343"/>
    </location>
</feature>
<dbReference type="Proteomes" id="UP000613266">
    <property type="component" value="Unassembled WGS sequence"/>
</dbReference>
<dbReference type="PROSITE" id="PS51831">
    <property type="entry name" value="HD"/>
    <property type="match status" value="1"/>
</dbReference>
<feature type="domain" description="Response regulatory" evidence="2">
    <location>
        <begin position="2"/>
        <end position="119"/>
    </location>
</feature>
<evidence type="ECO:0000259" key="3">
    <source>
        <dbReference type="PROSITE" id="PS51831"/>
    </source>
</evidence>
<dbReference type="Pfam" id="PF13487">
    <property type="entry name" value="HD_5"/>
    <property type="match status" value="1"/>
</dbReference>
<dbReference type="SUPFAM" id="SSF52172">
    <property type="entry name" value="CheY-like"/>
    <property type="match status" value="1"/>
</dbReference>
<evidence type="ECO:0000259" key="4">
    <source>
        <dbReference type="PROSITE" id="PS51832"/>
    </source>
</evidence>
<dbReference type="Pfam" id="PF00072">
    <property type="entry name" value="Response_reg"/>
    <property type="match status" value="1"/>
</dbReference>
<dbReference type="AlphaFoldDB" id="A0A931NJW7"/>
<dbReference type="Gene3D" id="1.10.3210.10">
    <property type="entry name" value="Hypothetical protein af1432"/>
    <property type="match status" value="1"/>
</dbReference>
<dbReference type="PANTHER" id="PTHR45228">
    <property type="entry name" value="CYCLIC DI-GMP PHOSPHODIESTERASE TM_0186-RELATED"/>
    <property type="match status" value="1"/>
</dbReference>
<accession>A0A931NJW7</accession>
<dbReference type="InterPro" id="IPR001789">
    <property type="entry name" value="Sig_transdc_resp-reg_receiver"/>
</dbReference>
<dbReference type="InterPro" id="IPR006674">
    <property type="entry name" value="HD_domain"/>
</dbReference>
<evidence type="ECO:0000313" key="5">
    <source>
        <dbReference type="EMBL" id="MBH9579080.1"/>
    </source>
</evidence>
<dbReference type="EMBL" id="JAEDAK010000017">
    <property type="protein sequence ID" value="MBH9579080.1"/>
    <property type="molecule type" value="Genomic_DNA"/>
</dbReference>
<organism evidence="5 6">
    <name type="scientific">Inhella proteolytica</name>
    <dbReference type="NCBI Taxonomy" id="2795029"/>
    <lineage>
        <taxon>Bacteria</taxon>
        <taxon>Pseudomonadati</taxon>
        <taxon>Pseudomonadota</taxon>
        <taxon>Betaproteobacteria</taxon>
        <taxon>Burkholderiales</taxon>
        <taxon>Sphaerotilaceae</taxon>
        <taxon>Inhella</taxon>
    </lineage>
</organism>
<dbReference type="PANTHER" id="PTHR45228:SF1">
    <property type="entry name" value="CYCLIC DI-GMP PHOSPHODIESTERASE TM_0186"/>
    <property type="match status" value="1"/>
</dbReference>
<evidence type="ECO:0000313" key="6">
    <source>
        <dbReference type="Proteomes" id="UP000613266"/>
    </source>
</evidence>
<gene>
    <name evidence="5" type="ORF">I7X39_19485</name>
</gene>
<dbReference type="InterPro" id="IPR003607">
    <property type="entry name" value="HD/PDEase_dom"/>
</dbReference>
<dbReference type="GO" id="GO:0000160">
    <property type="term" value="P:phosphorelay signal transduction system"/>
    <property type="evidence" value="ECO:0007669"/>
    <property type="project" value="InterPro"/>
</dbReference>
<dbReference type="Gene3D" id="3.40.50.2300">
    <property type="match status" value="1"/>
</dbReference>
<comment type="caution">
    <text evidence="5">The sequence shown here is derived from an EMBL/GenBank/DDBJ whole genome shotgun (WGS) entry which is preliminary data.</text>
</comment>
<evidence type="ECO:0000256" key="1">
    <source>
        <dbReference type="PROSITE-ProRule" id="PRU00169"/>
    </source>
</evidence>
<feature type="modified residue" description="4-aspartylphosphate" evidence="1">
    <location>
        <position position="52"/>
    </location>
</feature>
<protein>
    <submittedName>
        <fullName evidence="5">Response regulator</fullName>
    </submittedName>
</protein>
<dbReference type="SMART" id="SM00471">
    <property type="entry name" value="HDc"/>
    <property type="match status" value="1"/>
</dbReference>
<dbReference type="CDD" id="cd00077">
    <property type="entry name" value="HDc"/>
    <property type="match status" value="1"/>
</dbReference>